<organism evidence="1 2">
    <name type="scientific">Melastoma candidum</name>
    <dbReference type="NCBI Taxonomy" id="119954"/>
    <lineage>
        <taxon>Eukaryota</taxon>
        <taxon>Viridiplantae</taxon>
        <taxon>Streptophyta</taxon>
        <taxon>Embryophyta</taxon>
        <taxon>Tracheophyta</taxon>
        <taxon>Spermatophyta</taxon>
        <taxon>Magnoliopsida</taxon>
        <taxon>eudicotyledons</taxon>
        <taxon>Gunneridae</taxon>
        <taxon>Pentapetalae</taxon>
        <taxon>rosids</taxon>
        <taxon>malvids</taxon>
        <taxon>Myrtales</taxon>
        <taxon>Melastomataceae</taxon>
        <taxon>Melastomatoideae</taxon>
        <taxon>Melastomateae</taxon>
        <taxon>Melastoma</taxon>
    </lineage>
</organism>
<comment type="caution">
    <text evidence="1">The sequence shown here is derived from an EMBL/GenBank/DDBJ whole genome shotgun (WGS) entry which is preliminary data.</text>
</comment>
<dbReference type="Proteomes" id="UP001057402">
    <property type="component" value="Chromosome 6"/>
</dbReference>
<proteinExistence type="predicted"/>
<evidence type="ECO:0000313" key="2">
    <source>
        <dbReference type="Proteomes" id="UP001057402"/>
    </source>
</evidence>
<evidence type="ECO:0000313" key="1">
    <source>
        <dbReference type="EMBL" id="KAI4367579.1"/>
    </source>
</evidence>
<accession>A0ACB9QR03</accession>
<gene>
    <name evidence="1" type="ORF">MLD38_023301</name>
</gene>
<protein>
    <submittedName>
        <fullName evidence="1">Uncharacterized protein</fullName>
    </submittedName>
</protein>
<sequence>MVQIRQHGRVDIRRLKSMIVSKIGHERAEKYFYQLGRMFTSRISKSEFDKVCIKLIGRETIRLHNDLIRSILKNASCPRECPSANRSSKLEQLQPVVGKEKSYVQSLSGLGFPPSPRKVRSIGNRSCKFRDRPSPLGPHGKTQNVASKESAPNLQSPPELQSLGSRPPVTSVEDGEEVEQLAGSPGIQSKSLVTAPLGISVDFSRSRKVVSEIYRSNKFDTASCQSSGVLPCTNSLKSLMEDKLEMEGIEVSVGCADLLNNTLNAYLKGLIAPAMSIARSKKRESPLPAVVEIAPGKFVPRPVNLSSPFPLSMLDLRNAAELNPGMLGPHWPVQLEKVLTHSFDAARKTEMQVLGIKIWG</sequence>
<dbReference type="EMBL" id="CM042885">
    <property type="protein sequence ID" value="KAI4367579.1"/>
    <property type="molecule type" value="Genomic_DNA"/>
</dbReference>
<keyword evidence="2" id="KW-1185">Reference proteome</keyword>
<name>A0ACB9QR03_9MYRT</name>
<reference evidence="2" key="1">
    <citation type="journal article" date="2023" name="Front. Plant Sci.">
        <title>Chromosomal-level genome assembly of Melastoma candidum provides insights into trichome evolution.</title>
        <authorList>
            <person name="Zhong Y."/>
            <person name="Wu W."/>
            <person name="Sun C."/>
            <person name="Zou P."/>
            <person name="Liu Y."/>
            <person name="Dai S."/>
            <person name="Zhou R."/>
        </authorList>
    </citation>
    <scope>NUCLEOTIDE SEQUENCE [LARGE SCALE GENOMIC DNA]</scope>
</reference>